<comment type="caution">
    <text evidence="2">The sequence shown here is derived from an EMBL/GenBank/DDBJ whole genome shotgun (WGS) entry which is preliminary data.</text>
</comment>
<name>A0AAE1MLM0_9FABA</name>
<feature type="compositionally biased region" description="Low complexity" evidence="1">
    <location>
        <begin position="79"/>
        <end position="90"/>
    </location>
</feature>
<dbReference type="PANTHER" id="PTHR38223:SF4">
    <property type="match status" value="1"/>
</dbReference>
<reference evidence="2" key="1">
    <citation type="submission" date="2023-10" db="EMBL/GenBank/DDBJ databases">
        <title>Chromosome-level genome of the transformable northern wattle, Acacia crassicarpa.</title>
        <authorList>
            <person name="Massaro I."/>
            <person name="Sinha N.R."/>
            <person name="Poethig S."/>
            <person name="Leichty A.R."/>
        </authorList>
    </citation>
    <scope>NUCLEOTIDE SEQUENCE</scope>
    <source>
        <strain evidence="2">Acra3RX</strain>
        <tissue evidence="2">Leaf</tissue>
    </source>
</reference>
<evidence type="ECO:0000256" key="1">
    <source>
        <dbReference type="SAM" id="MobiDB-lite"/>
    </source>
</evidence>
<protein>
    <submittedName>
        <fullName evidence="2">Uncharacterized protein</fullName>
    </submittedName>
</protein>
<dbReference type="Proteomes" id="UP001293593">
    <property type="component" value="Unassembled WGS sequence"/>
</dbReference>
<evidence type="ECO:0000313" key="2">
    <source>
        <dbReference type="EMBL" id="KAK4272482.1"/>
    </source>
</evidence>
<feature type="region of interest" description="Disordered" evidence="1">
    <location>
        <begin position="69"/>
        <end position="100"/>
    </location>
</feature>
<evidence type="ECO:0000313" key="3">
    <source>
        <dbReference type="Proteomes" id="UP001293593"/>
    </source>
</evidence>
<sequence length="100" mass="10776">MAGLQQYHFFPTDLFYPRPPPSLPPVAVVPVKPPKQETCTDPHLQSQPRGVVSVPPSNPSALVISHEAKSPVEVDKKLSPPSTDPLSLLSWVADEEGSDA</sequence>
<dbReference type="PANTHER" id="PTHR38223">
    <property type="match status" value="1"/>
</dbReference>
<accession>A0AAE1MLM0</accession>
<proteinExistence type="predicted"/>
<gene>
    <name evidence="2" type="ORF">QN277_021036</name>
</gene>
<organism evidence="2 3">
    <name type="scientific">Acacia crassicarpa</name>
    <name type="common">northern wattle</name>
    <dbReference type="NCBI Taxonomy" id="499986"/>
    <lineage>
        <taxon>Eukaryota</taxon>
        <taxon>Viridiplantae</taxon>
        <taxon>Streptophyta</taxon>
        <taxon>Embryophyta</taxon>
        <taxon>Tracheophyta</taxon>
        <taxon>Spermatophyta</taxon>
        <taxon>Magnoliopsida</taxon>
        <taxon>eudicotyledons</taxon>
        <taxon>Gunneridae</taxon>
        <taxon>Pentapetalae</taxon>
        <taxon>rosids</taxon>
        <taxon>fabids</taxon>
        <taxon>Fabales</taxon>
        <taxon>Fabaceae</taxon>
        <taxon>Caesalpinioideae</taxon>
        <taxon>mimosoid clade</taxon>
        <taxon>Acacieae</taxon>
        <taxon>Acacia</taxon>
    </lineage>
</organism>
<dbReference type="AlphaFoldDB" id="A0AAE1MLM0"/>
<dbReference type="EMBL" id="JAWXYG010000005">
    <property type="protein sequence ID" value="KAK4272482.1"/>
    <property type="molecule type" value="Genomic_DNA"/>
</dbReference>
<feature type="compositionally biased region" description="Basic and acidic residues" evidence="1">
    <location>
        <begin position="69"/>
        <end position="78"/>
    </location>
</feature>
<keyword evidence="3" id="KW-1185">Reference proteome</keyword>
<feature type="region of interest" description="Disordered" evidence="1">
    <location>
        <begin position="34"/>
        <end position="57"/>
    </location>
</feature>